<evidence type="ECO:0000313" key="4">
    <source>
        <dbReference type="Proteomes" id="UP000075714"/>
    </source>
</evidence>
<keyword evidence="2" id="KW-1133">Transmembrane helix</keyword>
<organism evidence="3 4">
    <name type="scientific">Gonium pectorale</name>
    <name type="common">Green alga</name>
    <dbReference type="NCBI Taxonomy" id="33097"/>
    <lineage>
        <taxon>Eukaryota</taxon>
        <taxon>Viridiplantae</taxon>
        <taxon>Chlorophyta</taxon>
        <taxon>core chlorophytes</taxon>
        <taxon>Chlorophyceae</taxon>
        <taxon>CS clade</taxon>
        <taxon>Chlamydomonadales</taxon>
        <taxon>Volvocaceae</taxon>
        <taxon>Gonium</taxon>
    </lineage>
</organism>
<accession>A0A150GPX4</accession>
<protein>
    <submittedName>
        <fullName evidence="3">Uncharacterized protein</fullName>
    </submittedName>
</protein>
<dbReference type="AlphaFoldDB" id="A0A150GPX4"/>
<evidence type="ECO:0000256" key="1">
    <source>
        <dbReference type="SAM" id="MobiDB-lite"/>
    </source>
</evidence>
<comment type="caution">
    <text evidence="3">The sequence shown here is derived from an EMBL/GenBank/DDBJ whole genome shotgun (WGS) entry which is preliminary data.</text>
</comment>
<feature type="transmembrane region" description="Helical" evidence="2">
    <location>
        <begin position="34"/>
        <end position="56"/>
    </location>
</feature>
<dbReference type="Proteomes" id="UP000075714">
    <property type="component" value="Unassembled WGS sequence"/>
</dbReference>
<keyword evidence="4" id="KW-1185">Reference proteome</keyword>
<dbReference type="EMBL" id="LSYV01000012">
    <property type="protein sequence ID" value="KXZ51861.1"/>
    <property type="molecule type" value="Genomic_DNA"/>
</dbReference>
<keyword evidence="2" id="KW-0812">Transmembrane</keyword>
<sequence>MDDVAFYTTYYSPYYARAAAEAEAAAATPRKRQFIVCALLAFGAACGISTVAVGFYAHNPAITWPVVAVGLIGVVAGVTLAHMQLTAASAAVFLTPIYVADTADLELRGCAPCAACGGWRTARDERLADPLLPPLKGGDAAGAEAALQGHAAAAQCPGGNAVISRPTADTAAFSISAGGDAAAAPGTPCASCGGREGSTASKTETPGGASGAAGPAAGPAAAAATAAAAVVGCGAVACGLPAGGAVVVDGWVDTRPVLVLQPHPLWARYFGHLPVAPELQPQPQRGPDDASAPSPTPAPAALWEAGLAEDIEPQPEPALELSMPVPSPPPRAVPPSPPPGHSAALQPTHRLGEGECRVAAQPRAAAADVELTAAAEPSAERAL</sequence>
<feature type="region of interest" description="Disordered" evidence="1">
    <location>
        <begin position="277"/>
        <end position="299"/>
    </location>
</feature>
<name>A0A150GPX4_GONPE</name>
<reference evidence="4" key="1">
    <citation type="journal article" date="2016" name="Nat. Commun.">
        <title>The Gonium pectorale genome demonstrates co-option of cell cycle regulation during the evolution of multicellularity.</title>
        <authorList>
            <person name="Hanschen E.R."/>
            <person name="Marriage T.N."/>
            <person name="Ferris P.J."/>
            <person name="Hamaji T."/>
            <person name="Toyoda A."/>
            <person name="Fujiyama A."/>
            <person name="Neme R."/>
            <person name="Noguchi H."/>
            <person name="Minakuchi Y."/>
            <person name="Suzuki M."/>
            <person name="Kawai-Toyooka H."/>
            <person name="Smith D.R."/>
            <person name="Sparks H."/>
            <person name="Anderson J."/>
            <person name="Bakaric R."/>
            <person name="Luria V."/>
            <person name="Karger A."/>
            <person name="Kirschner M.W."/>
            <person name="Durand P.M."/>
            <person name="Michod R.E."/>
            <person name="Nozaki H."/>
            <person name="Olson B.J."/>
        </authorList>
    </citation>
    <scope>NUCLEOTIDE SEQUENCE [LARGE SCALE GENOMIC DNA]</scope>
    <source>
        <strain evidence="4">NIES-2863</strain>
    </source>
</reference>
<feature type="compositionally biased region" description="Pro residues" evidence="1">
    <location>
        <begin position="325"/>
        <end position="340"/>
    </location>
</feature>
<feature type="transmembrane region" description="Helical" evidence="2">
    <location>
        <begin position="62"/>
        <end position="81"/>
    </location>
</feature>
<evidence type="ECO:0000256" key="2">
    <source>
        <dbReference type="SAM" id="Phobius"/>
    </source>
</evidence>
<keyword evidence="2" id="KW-0472">Membrane</keyword>
<feature type="region of interest" description="Disordered" evidence="1">
    <location>
        <begin position="317"/>
        <end position="353"/>
    </location>
</feature>
<dbReference type="OrthoDB" id="547104at2759"/>
<evidence type="ECO:0000313" key="3">
    <source>
        <dbReference type="EMBL" id="KXZ51861.1"/>
    </source>
</evidence>
<gene>
    <name evidence="3" type="ORF">GPECTOR_11g299</name>
</gene>
<proteinExistence type="predicted"/>
<feature type="region of interest" description="Disordered" evidence="1">
    <location>
        <begin position="188"/>
        <end position="217"/>
    </location>
</feature>